<evidence type="ECO:0000256" key="4">
    <source>
        <dbReference type="ARBA" id="ARBA00022801"/>
    </source>
</evidence>
<dbReference type="InterPro" id="IPR001680">
    <property type="entry name" value="WD40_rpt"/>
</dbReference>
<reference evidence="10" key="1">
    <citation type="submission" date="2015-02" db="EMBL/GenBank/DDBJ databases">
        <authorList>
            <person name="Gon?alves P."/>
        </authorList>
    </citation>
    <scope>NUCLEOTIDE SEQUENCE [LARGE SCALE GENOMIC DNA]</scope>
</reference>
<keyword evidence="4" id="KW-0378">Hydrolase</keyword>
<keyword evidence="10" id="KW-1185">Reference proteome</keyword>
<evidence type="ECO:0000256" key="3">
    <source>
        <dbReference type="ARBA" id="ARBA00022737"/>
    </source>
</evidence>
<keyword evidence="2" id="KW-0853">WD repeat</keyword>
<dbReference type="PANTHER" id="PTHR46042:SF1">
    <property type="entry name" value="DIPHTHINE METHYLTRANSFERASE"/>
    <property type="match status" value="1"/>
</dbReference>
<name>A0A0D6ERB8_SPOSA</name>
<dbReference type="Proteomes" id="UP000243876">
    <property type="component" value="Unassembled WGS sequence"/>
</dbReference>
<comment type="catalytic activity">
    <reaction evidence="7">
        <text>diphthine methyl ester-[translation elongation factor 2] + H2O = diphthine-[translation elongation factor 2] + methanol + H(+)</text>
        <dbReference type="Rhea" id="RHEA:42656"/>
        <dbReference type="Rhea" id="RHEA-COMP:10172"/>
        <dbReference type="Rhea" id="RHEA-COMP:10173"/>
        <dbReference type="ChEBI" id="CHEBI:15377"/>
        <dbReference type="ChEBI" id="CHEBI:15378"/>
        <dbReference type="ChEBI" id="CHEBI:17790"/>
        <dbReference type="ChEBI" id="CHEBI:79005"/>
        <dbReference type="ChEBI" id="CHEBI:82696"/>
        <dbReference type="EC" id="3.1.1.97"/>
    </reaction>
</comment>
<dbReference type="SUPFAM" id="SSF50978">
    <property type="entry name" value="WD40 repeat-like"/>
    <property type="match status" value="1"/>
</dbReference>
<evidence type="ECO:0000313" key="9">
    <source>
        <dbReference type="EMBL" id="CEQ42120.1"/>
    </source>
</evidence>
<evidence type="ECO:0000256" key="1">
    <source>
        <dbReference type="ARBA" id="ARBA00005156"/>
    </source>
</evidence>
<organism evidence="9 10">
    <name type="scientific">Sporidiobolus salmonicolor</name>
    <name type="common">Yeast-like fungus</name>
    <name type="synonym">Sporobolomyces salmonicolor</name>
    <dbReference type="NCBI Taxonomy" id="5005"/>
    <lineage>
        <taxon>Eukaryota</taxon>
        <taxon>Fungi</taxon>
        <taxon>Dikarya</taxon>
        <taxon>Basidiomycota</taxon>
        <taxon>Pucciniomycotina</taxon>
        <taxon>Microbotryomycetes</taxon>
        <taxon>Sporidiobolales</taxon>
        <taxon>Sporidiobolaceae</taxon>
        <taxon>Sporobolomyces</taxon>
    </lineage>
</organism>
<accession>A0A0D6ERB8</accession>
<dbReference type="GO" id="GO:0005737">
    <property type="term" value="C:cytoplasm"/>
    <property type="evidence" value="ECO:0007669"/>
    <property type="project" value="TreeGrafter"/>
</dbReference>
<dbReference type="GO" id="GO:0017183">
    <property type="term" value="P:protein histidyl modification to diphthamide"/>
    <property type="evidence" value="ECO:0007669"/>
    <property type="project" value="TreeGrafter"/>
</dbReference>
<evidence type="ECO:0000256" key="5">
    <source>
        <dbReference type="ARBA" id="ARBA00038092"/>
    </source>
</evidence>
<dbReference type="Pfam" id="PF00400">
    <property type="entry name" value="WD40"/>
    <property type="match status" value="1"/>
</dbReference>
<dbReference type="SMART" id="SM00320">
    <property type="entry name" value="WD40"/>
    <property type="match status" value="4"/>
</dbReference>
<dbReference type="InterPro" id="IPR052415">
    <property type="entry name" value="Diphthine_MTase"/>
</dbReference>
<dbReference type="InterPro" id="IPR036322">
    <property type="entry name" value="WD40_repeat_dom_sf"/>
</dbReference>
<dbReference type="AlphaFoldDB" id="A0A0D6ERB8"/>
<proteinExistence type="inferred from homology"/>
<evidence type="ECO:0000256" key="8">
    <source>
        <dbReference type="SAM" id="MobiDB-lite"/>
    </source>
</evidence>
<dbReference type="EMBL" id="CENE01000021">
    <property type="protein sequence ID" value="CEQ42120.1"/>
    <property type="molecule type" value="Genomic_DNA"/>
</dbReference>
<evidence type="ECO:0000313" key="10">
    <source>
        <dbReference type="Proteomes" id="UP000243876"/>
    </source>
</evidence>
<evidence type="ECO:0000256" key="6">
    <source>
        <dbReference type="ARBA" id="ARBA00039131"/>
    </source>
</evidence>
<protein>
    <recommendedName>
        <fullName evidence="6">methylated diphthine methylhydrolase</fullName>
        <ecNumber evidence="6">3.1.1.97</ecNumber>
    </recommendedName>
</protein>
<feature type="compositionally biased region" description="Acidic residues" evidence="8">
    <location>
        <begin position="44"/>
        <end position="60"/>
    </location>
</feature>
<comment type="similarity">
    <text evidence="5">Belongs to the DPH7 family.</text>
</comment>
<feature type="region of interest" description="Disordered" evidence="8">
    <location>
        <begin position="41"/>
        <end position="68"/>
    </location>
</feature>
<dbReference type="InterPro" id="IPR015943">
    <property type="entry name" value="WD40/YVTN_repeat-like_dom_sf"/>
</dbReference>
<keyword evidence="3" id="KW-0677">Repeat</keyword>
<evidence type="ECO:0000256" key="7">
    <source>
        <dbReference type="ARBA" id="ARBA00047551"/>
    </source>
</evidence>
<dbReference type="PANTHER" id="PTHR46042">
    <property type="entry name" value="DIPHTHINE METHYLTRANSFERASE"/>
    <property type="match status" value="1"/>
</dbReference>
<evidence type="ECO:0000256" key="2">
    <source>
        <dbReference type="ARBA" id="ARBA00022574"/>
    </source>
</evidence>
<comment type="pathway">
    <text evidence="1">Protein modification; peptidyl-diphthamide biosynthesis.</text>
</comment>
<dbReference type="EC" id="3.1.1.97" evidence="6"/>
<dbReference type="Gene3D" id="2.130.10.10">
    <property type="entry name" value="YVTN repeat-like/Quinoprotein amine dehydrogenase"/>
    <property type="match status" value="1"/>
</dbReference>
<dbReference type="OrthoDB" id="1930760at2759"/>
<gene>
    <name evidence="9" type="primary">SPOSA6832_03898</name>
</gene>
<sequence>MEALSLSYEDTVYSADAVEFCPGKPYLFACGTYQVVKSEKGEGIAEDEEEEKQEEQEEQTEGGKSDPTVTRYGRCLLYETDGEGKNLKEIQRFDGPAILDMKWSPRPWCGSRTLAIADAKGHVQLHKLDDETNQLSPIETVTCADESTLCLSLDWSTRHASAPDPASIVVSLSSGSITHLTGESSLAPTLTWHAHDYEPWIAAFDSWNPSSVWTGGDDLKLKGWDLREGCERPIFVNKRFDGGVTTIASHPLIENLFAVGSYDARIRLFDRRNPLRPLTEFDAGGGIWRLKWHASNPSRLLVAAMHGGFNVVDFDGLSLDSARAEEGIQPGEGAFHTRFDGHESLAYGVDWSDGGRTSEGRDLVASCSFYDHALHVWSC</sequence>
<dbReference type="GO" id="GO:0061685">
    <property type="term" value="F:diphthine methylesterase activity"/>
    <property type="evidence" value="ECO:0007669"/>
    <property type="project" value="UniProtKB-EC"/>
</dbReference>